<gene>
    <name evidence="2" type="ORF">SSP531S_08700</name>
</gene>
<protein>
    <submittedName>
        <fullName evidence="2">Uncharacterized protein</fullName>
    </submittedName>
</protein>
<sequence length="105" mass="11222">METSDDATTPRRHDDATTPRRRHDAAAARLAPEVAPSPGLLPAIAELIACPVAVLSGDTGSCTDPFVLDRAGGRCLSAIRKRVTAPPRLPRRDRSRPADTASRRT</sequence>
<dbReference type="Proteomes" id="UP000265354">
    <property type="component" value="Unassembled WGS sequence"/>
</dbReference>
<dbReference type="AlphaFoldDB" id="A0A388SSQ6"/>
<proteinExistence type="predicted"/>
<organism evidence="2 3">
    <name type="scientific">Streptomyces spongiicola</name>
    <dbReference type="NCBI Taxonomy" id="1690221"/>
    <lineage>
        <taxon>Bacteria</taxon>
        <taxon>Bacillati</taxon>
        <taxon>Actinomycetota</taxon>
        <taxon>Actinomycetes</taxon>
        <taxon>Kitasatosporales</taxon>
        <taxon>Streptomycetaceae</taxon>
        <taxon>Streptomyces</taxon>
    </lineage>
</organism>
<evidence type="ECO:0000313" key="3">
    <source>
        <dbReference type="Proteomes" id="UP000265354"/>
    </source>
</evidence>
<dbReference type="EMBL" id="BGZL01000002">
    <property type="protein sequence ID" value="GBP99475.1"/>
    <property type="molecule type" value="Genomic_DNA"/>
</dbReference>
<reference evidence="2 3" key="1">
    <citation type="submission" date="2018-07" db="EMBL/GenBank/DDBJ databases">
        <title>Whole Genome Shotgun Sequence of Streptomyces spongiicola strain 531S.</title>
        <authorList>
            <person name="Dohra H."/>
            <person name="Kodani S."/>
        </authorList>
    </citation>
    <scope>NUCLEOTIDE SEQUENCE [LARGE SCALE GENOMIC DNA]</scope>
    <source>
        <strain evidence="2 3">531S</strain>
    </source>
</reference>
<dbReference type="RefSeq" id="WP_147317671.1">
    <property type="nucleotide sequence ID" value="NZ_BGZL01000002.1"/>
</dbReference>
<feature type="region of interest" description="Disordered" evidence="1">
    <location>
        <begin position="82"/>
        <end position="105"/>
    </location>
</feature>
<accession>A0A388SSQ6</accession>
<comment type="caution">
    <text evidence="2">The sequence shown here is derived from an EMBL/GenBank/DDBJ whole genome shotgun (WGS) entry which is preliminary data.</text>
</comment>
<name>A0A388SSQ6_9ACTN</name>
<evidence type="ECO:0000256" key="1">
    <source>
        <dbReference type="SAM" id="MobiDB-lite"/>
    </source>
</evidence>
<feature type="region of interest" description="Disordered" evidence="1">
    <location>
        <begin position="1"/>
        <end position="27"/>
    </location>
</feature>
<evidence type="ECO:0000313" key="2">
    <source>
        <dbReference type="EMBL" id="GBP99475.1"/>
    </source>
</evidence>
<feature type="compositionally biased region" description="Basic and acidic residues" evidence="1">
    <location>
        <begin position="8"/>
        <end position="18"/>
    </location>
</feature>